<evidence type="ECO:0000259" key="13">
    <source>
        <dbReference type="SMART" id="SM01228"/>
    </source>
</evidence>
<dbReference type="PROSITE" id="PS01280">
    <property type="entry name" value="GIDA_1"/>
    <property type="match status" value="1"/>
</dbReference>
<reference evidence="14 15" key="1">
    <citation type="journal article" date="2013" name="Genome Announc.">
        <title>Draft genome sequences for three mercury-methylating, sulfate-reducing bacteria.</title>
        <authorList>
            <person name="Brown S.D."/>
            <person name="Hurt R.A.Jr."/>
            <person name="Gilmour C.C."/>
            <person name="Elias D.A."/>
        </authorList>
    </citation>
    <scope>NUCLEOTIDE SEQUENCE [LARGE SCALE GENOMIC DNA]</scope>
    <source>
        <strain evidence="14 15">DSM 2059</strain>
    </source>
</reference>
<keyword evidence="15" id="KW-1185">Reference proteome</keyword>
<dbReference type="NCBIfam" id="TIGR00136">
    <property type="entry name" value="mnmG_gidA"/>
    <property type="match status" value="1"/>
</dbReference>
<dbReference type="RefSeq" id="WP_020877699.1">
    <property type="nucleotide sequence ID" value="NZ_ATHJ01000105.1"/>
</dbReference>
<dbReference type="InterPro" id="IPR047001">
    <property type="entry name" value="MnmG_C_subdom"/>
</dbReference>
<dbReference type="GO" id="GO:0050660">
    <property type="term" value="F:flavin adenine dinucleotide binding"/>
    <property type="evidence" value="ECO:0007669"/>
    <property type="project" value="UniProtKB-UniRule"/>
</dbReference>
<comment type="similarity">
    <text evidence="3 11">Belongs to the MnmG family.</text>
</comment>
<dbReference type="Gene3D" id="3.50.50.60">
    <property type="entry name" value="FAD/NAD(P)-binding domain"/>
    <property type="match status" value="2"/>
</dbReference>
<dbReference type="FunFam" id="1.10.150.570:FF:000001">
    <property type="entry name" value="tRNA uridine 5-carboxymethylaminomethyl modification enzyme MnmG"/>
    <property type="match status" value="1"/>
</dbReference>
<dbReference type="GO" id="GO:0002098">
    <property type="term" value="P:tRNA wobble uridine modification"/>
    <property type="evidence" value="ECO:0007669"/>
    <property type="project" value="InterPro"/>
</dbReference>
<evidence type="ECO:0000256" key="3">
    <source>
        <dbReference type="ARBA" id="ARBA00007653"/>
    </source>
</evidence>
<dbReference type="AlphaFoldDB" id="S7UU64"/>
<gene>
    <name evidence="11" type="primary">mnmG</name>
    <name evidence="11" type="synonym">gidA</name>
    <name evidence="14" type="ORF">dsmv_0588</name>
</gene>
<dbReference type="InterPro" id="IPR020595">
    <property type="entry name" value="MnmG-rel_CS"/>
</dbReference>
<comment type="function">
    <text evidence="2 11">NAD-binding protein involved in the addition of a carboxymethylaminomethyl (cmnm) group at the wobble position (U34) of certain tRNAs, forming tRNA-cmnm(5)s(2)U34.</text>
</comment>
<protein>
    <recommendedName>
        <fullName evidence="4 11">tRNA uridine 5-carboxymethylaminomethyl modification enzyme MnmG</fullName>
    </recommendedName>
    <alternativeName>
        <fullName evidence="10 11">Glucose-inhibited division protein A</fullName>
    </alternativeName>
</protein>
<evidence type="ECO:0000256" key="7">
    <source>
        <dbReference type="ARBA" id="ARBA00022827"/>
    </source>
</evidence>
<keyword evidence="7 11" id="KW-0274">FAD</keyword>
<keyword evidence="11" id="KW-0963">Cytoplasm</keyword>
<dbReference type="PANTHER" id="PTHR11806">
    <property type="entry name" value="GLUCOSE INHIBITED DIVISION PROTEIN A"/>
    <property type="match status" value="1"/>
</dbReference>
<feature type="compositionally biased region" description="Basic and acidic residues" evidence="12">
    <location>
        <begin position="656"/>
        <end position="668"/>
    </location>
</feature>
<dbReference type="PANTHER" id="PTHR11806:SF0">
    <property type="entry name" value="PROTEIN MTO1 HOMOLOG, MITOCHONDRIAL"/>
    <property type="match status" value="1"/>
</dbReference>
<dbReference type="HAMAP" id="MF_00129">
    <property type="entry name" value="MnmG_GidA"/>
    <property type="match status" value="1"/>
</dbReference>
<dbReference type="InterPro" id="IPR004416">
    <property type="entry name" value="MnmG"/>
</dbReference>
<dbReference type="PRINTS" id="PR00411">
    <property type="entry name" value="PNDRDTASEI"/>
</dbReference>
<dbReference type="InterPro" id="IPR049312">
    <property type="entry name" value="GIDA_C_N"/>
</dbReference>
<feature type="binding site" evidence="11">
    <location>
        <begin position="274"/>
        <end position="288"/>
    </location>
    <ligand>
        <name>NAD(+)</name>
        <dbReference type="ChEBI" id="CHEBI:57540"/>
    </ligand>
</feature>
<dbReference type="Gene3D" id="1.10.150.570">
    <property type="entry name" value="GidA associated domain, C-terminal subdomain"/>
    <property type="match status" value="1"/>
</dbReference>
<evidence type="ECO:0000256" key="5">
    <source>
        <dbReference type="ARBA" id="ARBA00022630"/>
    </source>
</evidence>
<dbReference type="InterPro" id="IPR002218">
    <property type="entry name" value="MnmG-rel"/>
</dbReference>
<feature type="domain" description="tRNA uridine 5-carboxymethylaminomethyl modification enzyme C-terminal subdomain" evidence="13">
    <location>
        <begin position="546"/>
        <end position="617"/>
    </location>
</feature>
<comment type="subunit">
    <text evidence="9 11">Homodimer. Heterotetramer of two MnmE and two MnmG subunits.</text>
</comment>
<accession>S7UU64</accession>
<dbReference type="InterPro" id="IPR044920">
    <property type="entry name" value="MnmG_C_subdom_sf"/>
</dbReference>
<dbReference type="Pfam" id="PF01134">
    <property type="entry name" value="GIDA"/>
    <property type="match status" value="1"/>
</dbReference>
<evidence type="ECO:0000256" key="11">
    <source>
        <dbReference type="HAMAP-Rule" id="MF_00129"/>
    </source>
</evidence>
<evidence type="ECO:0000256" key="1">
    <source>
        <dbReference type="ARBA" id="ARBA00001974"/>
    </source>
</evidence>
<evidence type="ECO:0000256" key="4">
    <source>
        <dbReference type="ARBA" id="ARBA00020461"/>
    </source>
</evidence>
<dbReference type="InterPro" id="IPR040131">
    <property type="entry name" value="MnmG_N"/>
</dbReference>
<keyword evidence="6 11" id="KW-0819">tRNA processing</keyword>
<keyword evidence="5 11" id="KW-0285">Flavoprotein</keyword>
<dbReference type="Pfam" id="PF21680">
    <property type="entry name" value="GIDA_C_1st"/>
    <property type="match status" value="1"/>
</dbReference>
<evidence type="ECO:0000256" key="2">
    <source>
        <dbReference type="ARBA" id="ARBA00003717"/>
    </source>
</evidence>
<evidence type="ECO:0000256" key="6">
    <source>
        <dbReference type="ARBA" id="ARBA00022694"/>
    </source>
</evidence>
<feature type="binding site" evidence="11">
    <location>
        <begin position="14"/>
        <end position="19"/>
    </location>
    <ligand>
        <name>FAD</name>
        <dbReference type="ChEBI" id="CHEBI:57692"/>
    </ligand>
</feature>
<dbReference type="GO" id="GO:0030488">
    <property type="term" value="P:tRNA methylation"/>
    <property type="evidence" value="ECO:0007669"/>
    <property type="project" value="TreeGrafter"/>
</dbReference>
<evidence type="ECO:0000313" key="15">
    <source>
        <dbReference type="Proteomes" id="UP000014977"/>
    </source>
</evidence>
<comment type="subcellular location">
    <subcellularLocation>
        <location evidence="11">Cytoplasm</location>
    </subcellularLocation>
</comment>
<sequence length="668" mass="73326">MTLYEKPYDVIVVGAGHAGCEAALAPARMGLDVLLLAIDLDKVAAMPCSPSIGGMAKGQLVKEIDALGGEMARVTDRTALSYKLLNTRKGPAVQSSRTQNDKKRYHMAMKQAIEAESRIDLKQAMVERLVVADERIVGVMDQTGFGYRGKAVILATGTFLGGRVHIGFQQIPAGRAGEFAAEGLARQLRDLGFEVGRMKTGTPPRLHQDSIDFKRFDMQDPAPGPVTPFSFATRTVSIPHLPSYMGHTTEESRKIVLDNLGHSALYGGRITGASARYCPSFEDKVVKFPDRSRHHVILEPEGVDTREIYASGLGNSLPLEVQIRLVRSVPGLEAAEIMRPAYAIEYDYVNPVQLKPTLETKRISGLYMAGQINGTSGYEEAAAQGLWAGINAACRIMGRPPFILDRSQAYMGVMVDDLVTRGTREPYRMFTSRAEYRLMLREDNADIRLMEIGHDLGLIDAAAVREVRDRKACIAAEIERLRRAVVKPVPAVNQFLAARGTPPIQNGMPMDQLLKRAELDYGAVKTFAPPPIPLTEKTTRQVEIEVKYEGYIRRQQREIERFRHLEAMRIPEGFDYGGVHGLSNELREKLTRIRPASLGQASRIDGITPSAISVVMIAVRAAGASADVPRPDANVSEKPNAGEKGCTSSGIPSVDLRSRPPEGPYREV</sequence>
<dbReference type="InterPro" id="IPR026904">
    <property type="entry name" value="MnmG_C"/>
</dbReference>
<dbReference type="OrthoDB" id="9815560at2"/>
<dbReference type="InterPro" id="IPR036188">
    <property type="entry name" value="FAD/NAD-bd_sf"/>
</dbReference>
<evidence type="ECO:0000256" key="12">
    <source>
        <dbReference type="SAM" id="MobiDB-lite"/>
    </source>
</evidence>
<comment type="cofactor">
    <cofactor evidence="1 11">
        <name>FAD</name>
        <dbReference type="ChEBI" id="CHEBI:57692"/>
    </cofactor>
</comment>
<dbReference type="SUPFAM" id="SSF51905">
    <property type="entry name" value="FAD/NAD(P)-binding domain"/>
    <property type="match status" value="1"/>
</dbReference>
<feature type="region of interest" description="Disordered" evidence="12">
    <location>
        <begin position="627"/>
        <end position="668"/>
    </location>
</feature>
<evidence type="ECO:0000256" key="8">
    <source>
        <dbReference type="ARBA" id="ARBA00023027"/>
    </source>
</evidence>
<comment type="caution">
    <text evidence="11">Lacks conserved residue(s) required for the propagation of feature annotation.</text>
</comment>
<comment type="caution">
    <text evidence="14">The sequence shown here is derived from an EMBL/GenBank/DDBJ whole genome shotgun (WGS) entry which is preliminary data.</text>
</comment>
<dbReference type="STRING" id="897.B2D07_15590"/>
<keyword evidence="8 11" id="KW-0520">NAD</keyword>
<dbReference type="FunFam" id="3.50.50.60:FF:000002">
    <property type="entry name" value="tRNA uridine 5-carboxymethylaminomethyl modification enzyme MnmG"/>
    <property type="match status" value="1"/>
</dbReference>
<proteinExistence type="inferred from homology"/>
<name>S7UU64_DESML</name>
<evidence type="ECO:0000256" key="9">
    <source>
        <dbReference type="ARBA" id="ARBA00025948"/>
    </source>
</evidence>
<dbReference type="Gene3D" id="1.10.10.1800">
    <property type="entry name" value="tRNA uridine 5-carboxymethylaminomethyl modification enzyme MnmG/GidA"/>
    <property type="match status" value="1"/>
</dbReference>
<evidence type="ECO:0000313" key="14">
    <source>
        <dbReference type="EMBL" id="EPR35883.1"/>
    </source>
</evidence>
<dbReference type="PATRIC" id="fig|1121405.3.peg.3296"/>
<dbReference type="Pfam" id="PF13932">
    <property type="entry name" value="SAM_GIDA_C"/>
    <property type="match status" value="1"/>
</dbReference>
<dbReference type="EMBL" id="ATHJ01000105">
    <property type="protein sequence ID" value="EPR35883.1"/>
    <property type="molecule type" value="Genomic_DNA"/>
</dbReference>
<dbReference type="Proteomes" id="UP000014977">
    <property type="component" value="Unassembled WGS sequence"/>
</dbReference>
<evidence type="ECO:0000256" key="10">
    <source>
        <dbReference type="ARBA" id="ARBA00031800"/>
    </source>
</evidence>
<dbReference type="GO" id="GO:0005829">
    <property type="term" value="C:cytosol"/>
    <property type="evidence" value="ECO:0007669"/>
    <property type="project" value="TreeGrafter"/>
</dbReference>
<organism evidence="14 15">
    <name type="scientific">Desulfococcus multivorans DSM 2059</name>
    <dbReference type="NCBI Taxonomy" id="1121405"/>
    <lineage>
        <taxon>Bacteria</taxon>
        <taxon>Pseudomonadati</taxon>
        <taxon>Thermodesulfobacteriota</taxon>
        <taxon>Desulfobacteria</taxon>
        <taxon>Desulfobacterales</taxon>
        <taxon>Desulfococcaceae</taxon>
        <taxon>Desulfococcus</taxon>
    </lineage>
</organism>
<dbReference type="SMART" id="SM01228">
    <property type="entry name" value="GIDA_assoc_3"/>
    <property type="match status" value="1"/>
</dbReference>
<dbReference type="eggNOG" id="COG0445">
    <property type="taxonomic scope" value="Bacteria"/>
</dbReference>